<protein>
    <submittedName>
        <fullName evidence="1">Uncharacterized protein</fullName>
    </submittedName>
</protein>
<dbReference type="Proteomes" id="UP000073601">
    <property type="component" value="Unassembled WGS sequence"/>
</dbReference>
<dbReference type="OrthoDB" id="5917799at2"/>
<dbReference type="EMBL" id="FIZY01000006">
    <property type="protein sequence ID" value="CZF79479.1"/>
    <property type="molecule type" value="Genomic_DNA"/>
</dbReference>
<sequence>MPRETIGHVKCPIAGDMAEVREDKRGKLYYLGEAGMIKPNLPAGQNWLKKQMIPLPEHNQETPPEEEGFMKALWG</sequence>
<evidence type="ECO:0000313" key="2">
    <source>
        <dbReference type="Proteomes" id="UP000073601"/>
    </source>
</evidence>
<dbReference type="AlphaFoldDB" id="A0A128EY26"/>
<evidence type="ECO:0000313" key="1">
    <source>
        <dbReference type="EMBL" id="CZF79479.1"/>
    </source>
</evidence>
<organism evidence="1 2">
    <name type="scientific">Grimontia marina</name>
    <dbReference type="NCBI Taxonomy" id="646534"/>
    <lineage>
        <taxon>Bacteria</taxon>
        <taxon>Pseudomonadati</taxon>
        <taxon>Pseudomonadota</taxon>
        <taxon>Gammaproteobacteria</taxon>
        <taxon>Vibrionales</taxon>
        <taxon>Vibrionaceae</taxon>
        <taxon>Grimontia</taxon>
    </lineage>
</organism>
<accession>A0A128EY26</accession>
<keyword evidence="2" id="KW-1185">Reference proteome</keyword>
<gene>
    <name evidence="1" type="ORF">GMA8713_00992</name>
</gene>
<reference evidence="2" key="1">
    <citation type="submission" date="2016-02" db="EMBL/GenBank/DDBJ databases">
        <authorList>
            <person name="Rodrigo-Torres Lidia"/>
            <person name="Arahal R.David."/>
        </authorList>
    </citation>
    <scope>NUCLEOTIDE SEQUENCE [LARGE SCALE GENOMIC DNA]</scope>
    <source>
        <strain evidence="2">CECT 8713</strain>
    </source>
</reference>
<dbReference type="RefSeq" id="WP_062706427.1">
    <property type="nucleotide sequence ID" value="NZ_CAWRCI010000006.1"/>
</dbReference>
<proteinExistence type="predicted"/>
<name>A0A128EY26_9GAMM</name>